<protein>
    <recommendedName>
        <fullName evidence="4">Zn(2)-C6 fungal-type domain-containing protein</fullName>
    </recommendedName>
</protein>
<accession>A0A6A6TLU3</accession>
<dbReference type="OrthoDB" id="539213at2759"/>
<evidence type="ECO:0000256" key="1">
    <source>
        <dbReference type="SAM" id="MobiDB-lite"/>
    </source>
</evidence>
<name>A0A6A6TLU3_9PLEO</name>
<gene>
    <name evidence="2" type="ORF">K491DRAFT_16597</name>
</gene>
<evidence type="ECO:0000313" key="2">
    <source>
        <dbReference type="EMBL" id="KAF2660800.1"/>
    </source>
</evidence>
<feature type="compositionally biased region" description="Basic and acidic residues" evidence="1">
    <location>
        <begin position="76"/>
        <end position="89"/>
    </location>
</feature>
<dbReference type="EMBL" id="MU004297">
    <property type="protein sequence ID" value="KAF2660800.1"/>
    <property type="molecule type" value="Genomic_DNA"/>
</dbReference>
<reference evidence="2" key="1">
    <citation type="journal article" date="2020" name="Stud. Mycol.">
        <title>101 Dothideomycetes genomes: a test case for predicting lifestyles and emergence of pathogens.</title>
        <authorList>
            <person name="Haridas S."/>
            <person name="Albert R."/>
            <person name="Binder M."/>
            <person name="Bloem J."/>
            <person name="Labutti K."/>
            <person name="Salamov A."/>
            <person name="Andreopoulos B."/>
            <person name="Baker S."/>
            <person name="Barry K."/>
            <person name="Bills G."/>
            <person name="Bluhm B."/>
            <person name="Cannon C."/>
            <person name="Castanera R."/>
            <person name="Culley D."/>
            <person name="Daum C."/>
            <person name="Ezra D."/>
            <person name="Gonzalez J."/>
            <person name="Henrissat B."/>
            <person name="Kuo A."/>
            <person name="Liang C."/>
            <person name="Lipzen A."/>
            <person name="Lutzoni F."/>
            <person name="Magnuson J."/>
            <person name="Mondo S."/>
            <person name="Nolan M."/>
            <person name="Ohm R."/>
            <person name="Pangilinan J."/>
            <person name="Park H.-J."/>
            <person name="Ramirez L."/>
            <person name="Alfaro M."/>
            <person name="Sun H."/>
            <person name="Tritt A."/>
            <person name="Yoshinaga Y."/>
            <person name="Zwiers L.-H."/>
            <person name="Turgeon B."/>
            <person name="Goodwin S."/>
            <person name="Spatafora J."/>
            <person name="Crous P."/>
            <person name="Grigoriev I."/>
        </authorList>
    </citation>
    <scope>NUCLEOTIDE SEQUENCE</scope>
    <source>
        <strain evidence="2">CBS 122681</strain>
    </source>
</reference>
<dbReference type="AlphaFoldDB" id="A0A6A6TLU3"/>
<evidence type="ECO:0000313" key="3">
    <source>
        <dbReference type="Proteomes" id="UP000799324"/>
    </source>
</evidence>
<sequence length="89" mass="10411">MSEEESQPKRKKLNMVKCDRCRADKQSCVPVIQASPSQRCKRCVEKDLPCSERRRAVRSTRCSRRKPVLSSSPSEPRMRSRSKDYENHD</sequence>
<proteinExistence type="predicted"/>
<evidence type="ECO:0008006" key="4">
    <source>
        <dbReference type="Google" id="ProtNLM"/>
    </source>
</evidence>
<feature type="region of interest" description="Disordered" evidence="1">
    <location>
        <begin position="61"/>
        <end position="89"/>
    </location>
</feature>
<keyword evidence="3" id="KW-1185">Reference proteome</keyword>
<dbReference type="Proteomes" id="UP000799324">
    <property type="component" value="Unassembled WGS sequence"/>
</dbReference>
<organism evidence="2 3">
    <name type="scientific">Lophiostoma macrostomum CBS 122681</name>
    <dbReference type="NCBI Taxonomy" id="1314788"/>
    <lineage>
        <taxon>Eukaryota</taxon>
        <taxon>Fungi</taxon>
        <taxon>Dikarya</taxon>
        <taxon>Ascomycota</taxon>
        <taxon>Pezizomycotina</taxon>
        <taxon>Dothideomycetes</taxon>
        <taxon>Pleosporomycetidae</taxon>
        <taxon>Pleosporales</taxon>
        <taxon>Lophiostomataceae</taxon>
        <taxon>Lophiostoma</taxon>
    </lineage>
</organism>